<proteinExistence type="predicted"/>
<dbReference type="OrthoDB" id="8794977at2"/>
<dbReference type="RefSeq" id="WP_065397771.1">
    <property type="nucleotide sequence ID" value="NZ_MAYG01000001.1"/>
</dbReference>
<evidence type="ECO:0000313" key="1">
    <source>
        <dbReference type="EMBL" id="OCA73774.1"/>
    </source>
</evidence>
<comment type="caution">
    <text evidence="1">The sequence shown here is derived from an EMBL/GenBank/DDBJ whole genome shotgun (WGS) entry which is preliminary data.</text>
</comment>
<protein>
    <submittedName>
        <fullName evidence="1">Uncharacterized protein</fullName>
    </submittedName>
</protein>
<name>A0A1B8ZQC0_9FLAO</name>
<organism evidence="1 2">
    <name type="scientific">Chryseobacterium arthrosphaerae</name>
    <dbReference type="NCBI Taxonomy" id="651561"/>
    <lineage>
        <taxon>Bacteria</taxon>
        <taxon>Pseudomonadati</taxon>
        <taxon>Bacteroidota</taxon>
        <taxon>Flavobacteriia</taxon>
        <taxon>Flavobacteriales</taxon>
        <taxon>Weeksellaceae</taxon>
        <taxon>Chryseobacterium group</taxon>
        <taxon>Chryseobacterium</taxon>
    </lineage>
</organism>
<dbReference type="EMBL" id="MAYG01000001">
    <property type="protein sequence ID" value="OCA73774.1"/>
    <property type="molecule type" value="Genomic_DNA"/>
</dbReference>
<evidence type="ECO:0000313" key="2">
    <source>
        <dbReference type="Proteomes" id="UP000093432"/>
    </source>
</evidence>
<dbReference type="STRING" id="651561.BBI00_05190"/>
<dbReference type="AlphaFoldDB" id="A0A1B8ZQC0"/>
<gene>
    <name evidence="1" type="ORF">BBI00_05190</name>
</gene>
<dbReference type="Proteomes" id="UP000093432">
    <property type="component" value="Unassembled WGS sequence"/>
</dbReference>
<sequence>MELIECSSHGAQPFGVVCTHLLTNEKKSGFHEQEDEGHGKPDAWCNECHERWQLMNQSEAEREQWEELCDFKMICAVCYDKIKEEHQTVCDIDLEVTPAEQLKDQLVRQQCDVILTGSLPSWLPDLYIQTISDIATQVISVEAKLLSIEEAVNINQNQKRASEWVFATSTADDYWTFDDQQNIIYYEQIDEELVSQKMNIHFDQWLQLCFLLQKLDRIQEKYLITIALQKAMQQSLYTINPVLADHFENII</sequence>
<accession>A0A1B8ZQC0</accession>
<reference evidence="2" key="1">
    <citation type="submission" date="2016-07" db="EMBL/GenBank/DDBJ databases">
        <authorList>
            <person name="Florea S."/>
            <person name="Webb J.S."/>
            <person name="Jaromczyk J."/>
            <person name="Schardl C.L."/>
        </authorList>
    </citation>
    <scope>NUCLEOTIDE SEQUENCE [LARGE SCALE GENOMIC DNA]</scope>
    <source>
        <strain evidence="2">CC-VM-7</strain>
    </source>
</reference>